<organism evidence="13 14">
    <name type="scientific">Candidatus Allocopromorpha excrementavium</name>
    <dbReference type="NCBI Taxonomy" id="2840741"/>
    <lineage>
        <taxon>Bacteria</taxon>
        <taxon>Bacillati</taxon>
        <taxon>Bacillota</taxon>
        <taxon>Clostridia</taxon>
        <taxon>Eubacteriales</taxon>
        <taxon>Eubacteriaceae</taxon>
        <taxon>Eubacteriaceae incertae sedis</taxon>
        <taxon>Candidatus Allocopromorpha</taxon>
    </lineage>
</organism>
<dbReference type="GO" id="GO:0004789">
    <property type="term" value="F:thiamine-phosphate diphosphorylase activity"/>
    <property type="evidence" value="ECO:0007669"/>
    <property type="project" value="UniProtKB-UniRule"/>
</dbReference>
<evidence type="ECO:0000256" key="11">
    <source>
        <dbReference type="RuleBase" id="RU004253"/>
    </source>
</evidence>
<gene>
    <name evidence="9 13" type="primary">thiE</name>
    <name evidence="13" type="ORF">IAD12_01285</name>
</gene>
<feature type="binding site" evidence="9">
    <location>
        <position position="141"/>
    </location>
    <ligand>
        <name>4-amino-2-methyl-5-(diphosphooxymethyl)pyrimidine</name>
        <dbReference type="ChEBI" id="CHEBI:57841"/>
    </ligand>
</feature>
<sequence length="217" mass="23421">MKSFDKKNLLLYAVTDRRWLGEETLCEQVEKAIKGGVSFIQLREKGMERSEFLKEALEIKALCGEYKVPFVINDDVEIALEADADGVHVGQGDMPLEKARKILGEDKIIGVSARTVEQALEAERNGADYIGAGSVFSTGSKSDAVKISYDTLKDICSFVNIPVIAIGGVNADNVRELSGSGICGIAAISAVFGRGDTQKAAAELKQITEETVYGVKR</sequence>
<dbReference type="FunFam" id="3.20.20.70:FF:000096">
    <property type="entry name" value="Thiamine-phosphate synthase"/>
    <property type="match status" value="1"/>
</dbReference>
<proteinExistence type="inferred from homology"/>
<dbReference type="SUPFAM" id="SSF51391">
    <property type="entry name" value="Thiamin phosphate synthase"/>
    <property type="match status" value="1"/>
</dbReference>
<evidence type="ECO:0000313" key="14">
    <source>
        <dbReference type="Proteomes" id="UP000824159"/>
    </source>
</evidence>
<dbReference type="AlphaFoldDB" id="A0A9D1HAZ0"/>
<feature type="binding site" evidence="9">
    <location>
        <begin position="41"/>
        <end position="45"/>
    </location>
    <ligand>
        <name>4-amino-2-methyl-5-(diphosphooxymethyl)pyrimidine</name>
        <dbReference type="ChEBI" id="CHEBI:57841"/>
    </ligand>
</feature>
<feature type="binding site" evidence="9">
    <location>
        <position position="93"/>
    </location>
    <ligand>
        <name>Mg(2+)</name>
        <dbReference type="ChEBI" id="CHEBI:18420"/>
    </ligand>
</feature>
<dbReference type="PANTHER" id="PTHR20857:SF23">
    <property type="entry name" value="THIAMINE BIOSYNTHETIC BIFUNCTIONAL ENZYME"/>
    <property type="match status" value="1"/>
</dbReference>
<evidence type="ECO:0000256" key="3">
    <source>
        <dbReference type="ARBA" id="ARBA00022723"/>
    </source>
</evidence>
<evidence type="ECO:0000256" key="2">
    <source>
        <dbReference type="ARBA" id="ARBA00022679"/>
    </source>
</evidence>
<feature type="domain" description="Thiamine phosphate synthase/TenI" evidence="12">
    <location>
        <begin position="11"/>
        <end position="191"/>
    </location>
</feature>
<dbReference type="Gene3D" id="3.20.20.70">
    <property type="entry name" value="Aldolase class I"/>
    <property type="match status" value="1"/>
</dbReference>
<dbReference type="HAMAP" id="MF_00097">
    <property type="entry name" value="TMP_synthase"/>
    <property type="match status" value="1"/>
</dbReference>
<dbReference type="GO" id="GO:0009229">
    <property type="term" value="P:thiamine diphosphate biosynthetic process"/>
    <property type="evidence" value="ECO:0007669"/>
    <property type="project" value="UniProtKB-UniRule"/>
</dbReference>
<evidence type="ECO:0000259" key="12">
    <source>
        <dbReference type="Pfam" id="PF02581"/>
    </source>
</evidence>
<evidence type="ECO:0000313" key="13">
    <source>
        <dbReference type="EMBL" id="HIT98875.1"/>
    </source>
</evidence>
<dbReference type="PANTHER" id="PTHR20857">
    <property type="entry name" value="THIAMINE-PHOSPHATE PYROPHOSPHORYLASE"/>
    <property type="match status" value="1"/>
</dbReference>
<feature type="binding site" evidence="9">
    <location>
        <begin position="188"/>
        <end position="189"/>
    </location>
    <ligand>
        <name>2-[(2R,5Z)-2-carboxy-4-methylthiazol-5(2H)-ylidene]ethyl phosphate</name>
        <dbReference type="ChEBI" id="CHEBI:62899"/>
    </ligand>
</feature>
<dbReference type="Pfam" id="PF02581">
    <property type="entry name" value="TMP-TENI"/>
    <property type="match status" value="1"/>
</dbReference>
<comment type="catalytic activity">
    <reaction evidence="7 9 10">
        <text>2-(2-carboxy-4-methylthiazol-5-yl)ethyl phosphate + 4-amino-2-methyl-5-(diphosphooxymethyl)pyrimidine + 2 H(+) = thiamine phosphate + CO2 + diphosphate</text>
        <dbReference type="Rhea" id="RHEA:47848"/>
        <dbReference type="ChEBI" id="CHEBI:15378"/>
        <dbReference type="ChEBI" id="CHEBI:16526"/>
        <dbReference type="ChEBI" id="CHEBI:33019"/>
        <dbReference type="ChEBI" id="CHEBI:37575"/>
        <dbReference type="ChEBI" id="CHEBI:57841"/>
        <dbReference type="ChEBI" id="CHEBI:62890"/>
        <dbReference type="EC" id="2.5.1.3"/>
    </reaction>
</comment>
<dbReference type="NCBIfam" id="TIGR00693">
    <property type="entry name" value="thiE"/>
    <property type="match status" value="1"/>
</dbReference>
<feature type="binding site" evidence="9">
    <location>
        <begin position="138"/>
        <end position="140"/>
    </location>
    <ligand>
        <name>2-[(2R,5Z)-2-carboxy-4-methylthiazol-5(2H)-ylidene]ethyl phosphate</name>
        <dbReference type="ChEBI" id="CHEBI:62899"/>
    </ligand>
</feature>
<feature type="binding site" evidence="9">
    <location>
        <position position="73"/>
    </location>
    <ligand>
        <name>4-amino-2-methyl-5-(diphosphooxymethyl)pyrimidine</name>
        <dbReference type="ChEBI" id="CHEBI:57841"/>
    </ligand>
</feature>
<comment type="similarity">
    <text evidence="9 10">Belongs to the thiamine-phosphate synthase family.</text>
</comment>
<dbReference type="GO" id="GO:0005737">
    <property type="term" value="C:cytoplasm"/>
    <property type="evidence" value="ECO:0007669"/>
    <property type="project" value="TreeGrafter"/>
</dbReference>
<comment type="caution">
    <text evidence="13">The sequence shown here is derived from an EMBL/GenBank/DDBJ whole genome shotgun (WGS) entry which is preliminary data.</text>
</comment>
<dbReference type="EC" id="2.5.1.3" evidence="9"/>
<evidence type="ECO:0000256" key="5">
    <source>
        <dbReference type="ARBA" id="ARBA00022977"/>
    </source>
</evidence>
<dbReference type="GO" id="GO:0009228">
    <property type="term" value="P:thiamine biosynthetic process"/>
    <property type="evidence" value="ECO:0007669"/>
    <property type="project" value="UniProtKB-KW"/>
</dbReference>
<evidence type="ECO:0000256" key="7">
    <source>
        <dbReference type="ARBA" id="ARBA00047851"/>
    </source>
</evidence>
<comment type="catalytic activity">
    <reaction evidence="6 9 10">
        <text>4-methyl-5-(2-phosphooxyethyl)-thiazole + 4-amino-2-methyl-5-(diphosphooxymethyl)pyrimidine + H(+) = thiamine phosphate + diphosphate</text>
        <dbReference type="Rhea" id="RHEA:22328"/>
        <dbReference type="ChEBI" id="CHEBI:15378"/>
        <dbReference type="ChEBI" id="CHEBI:33019"/>
        <dbReference type="ChEBI" id="CHEBI:37575"/>
        <dbReference type="ChEBI" id="CHEBI:57841"/>
        <dbReference type="ChEBI" id="CHEBI:58296"/>
        <dbReference type="EC" id="2.5.1.3"/>
    </reaction>
</comment>
<dbReference type="EMBL" id="DVLX01000020">
    <property type="protein sequence ID" value="HIT98875.1"/>
    <property type="molecule type" value="Genomic_DNA"/>
</dbReference>
<dbReference type="InterPro" id="IPR036206">
    <property type="entry name" value="ThiamineP_synth_sf"/>
</dbReference>
<evidence type="ECO:0000256" key="8">
    <source>
        <dbReference type="ARBA" id="ARBA00047883"/>
    </source>
</evidence>
<reference evidence="13" key="2">
    <citation type="journal article" date="2021" name="PeerJ">
        <title>Extensive microbial diversity within the chicken gut microbiome revealed by metagenomics and culture.</title>
        <authorList>
            <person name="Gilroy R."/>
            <person name="Ravi A."/>
            <person name="Getino M."/>
            <person name="Pursley I."/>
            <person name="Horton D.L."/>
            <person name="Alikhan N.F."/>
            <person name="Baker D."/>
            <person name="Gharbi K."/>
            <person name="Hall N."/>
            <person name="Watson M."/>
            <person name="Adriaenssens E.M."/>
            <person name="Foster-Nyarko E."/>
            <person name="Jarju S."/>
            <person name="Secka A."/>
            <person name="Antonio M."/>
            <person name="Oren A."/>
            <person name="Chaudhuri R.R."/>
            <person name="La Ragione R."/>
            <person name="Hildebrand F."/>
            <person name="Pallen M.J."/>
        </authorList>
    </citation>
    <scope>NUCLEOTIDE SEQUENCE</scope>
    <source>
        <strain evidence="13">CHK176-22527</strain>
    </source>
</reference>
<comment type="pathway">
    <text evidence="1 9 11">Cofactor biosynthesis; thiamine diphosphate biosynthesis; thiamine phosphate from 4-amino-2-methyl-5-diphosphomethylpyrimidine and 4-methyl-5-(2-phosphoethyl)-thiazole: step 1/1.</text>
</comment>
<evidence type="ECO:0000256" key="4">
    <source>
        <dbReference type="ARBA" id="ARBA00022842"/>
    </source>
</evidence>
<feature type="binding site" evidence="9">
    <location>
        <position position="112"/>
    </location>
    <ligand>
        <name>4-amino-2-methyl-5-(diphosphooxymethyl)pyrimidine</name>
        <dbReference type="ChEBI" id="CHEBI:57841"/>
    </ligand>
</feature>
<dbReference type="GO" id="GO:0000287">
    <property type="term" value="F:magnesium ion binding"/>
    <property type="evidence" value="ECO:0007669"/>
    <property type="project" value="UniProtKB-UniRule"/>
</dbReference>
<comment type="function">
    <text evidence="9">Condenses 4-methyl-5-(beta-hydroxyethyl)thiazole monophosphate (THZ-P) and 2-methyl-4-amino-5-hydroxymethyl pyrimidine pyrophosphate (HMP-PP) to form thiamine monophosphate (TMP).</text>
</comment>
<evidence type="ECO:0000256" key="1">
    <source>
        <dbReference type="ARBA" id="ARBA00005165"/>
    </source>
</evidence>
<comment type="catalytic activity">
    <reaction evidence="8 9 10">
        <text>2-[(2R,5Z)-2-carboxy-4-methylthiazol-5(2H)-ylidene]ethyl phosphate + 4-amino-2-methyl-5-(diphosphooxymethyl)pyrimidine + 2 H(+) = thiamine phosphate + CO2 + diphosphate</text>
        <dbReference type="Rhea" id="RHEA:47844"/>
        <dbReference type="ChEBI" id="CHEBI:15378"/>
        <dbReference type="ChEBI" id="CHEBI:16526"/>
        <dbReference type="ChEBI" id="CHEBI:33019"/>
        <dbReference type="ChEBI" id="CHEBI:37575"/>
        <dbReference type="ChEBI" id="CHEBI:57841"/>
        <dbReference type="ChEBI" id="CHEBI:62899"/>
        <dbReference type="EC" id="2.5.1.3"/>
    </reaction>
</comment>
<reference evidence="13" key="1">
    <citation type="submission" date="2020-10" db="EMBL/GenBank/DDBJ databases">
        <authorList>
            <person name="Gilroy R."/>
        </authorList>
    </citation>
    <scope>NUCLEOTIDE SEQUENCE</scope>
    <source>
        <strain evidence="13">CHK176-22527</strain>
    </source>
</reference>
<evidence type="ECO:0000256" key="10">
    <source>
        <dbReference type="RuleBase" id="RU003826"/>
    </source>
</evidence>
<feature type="binding site" evidence="9">
    <location>
        <position position="168"/>
    </location>
    <ligand>
        <name>2-[(2R,5Z)-2-carboxy-4-methylthiazol-5(2H)-ylidene]ethyl phosphate</name>
        <dbReference type="ChEBI" id="CHEBI:62899"/>
    </ligand>
</feature>
<dbReference type="CDD" id="cd00564">
    <property type="entry name" value="TMP_TenI"/>
    <property type="match status" value="1"/>
</dbReference>
<keyword evidence="2 9" id="KW-0808">Transferase</keyword>
<accession>A0A9D1HAZ0</accession>
<dbReference type="InterPro" id="IPR013785">
    <property type="entry name" value="Aldolase_TIM"/>
</dbReference>
<evidence type="ECO:0000256" key="9">
    <source>
        <dbReference type="HAMAP-Rule" id="MF_00097"/>
    </source>
</evidence>
<protein>
    <recommendedName>
        <fullName evidence="9">Thiamine-phosphate synthase</fullName>
        <shortName evidence="9">TP synthase</shortName>
        <shortName evidence="9">TPS</shortName>
        <ecNumber evidence="9">2.5.1.3</ecNumber>
    </recommendedName>
    <alternativeName>
        <fullName evidence="9">Thiamine-phosphate pyrophosphorylase</fullName>
        <shortName evidence="9">TMP pyrophosphorylase</shortName>
        <shortName evidence="9">TMP-PPase</shortName>
    </alternativeName>
</protein>
<feature type="binding site" evidence="9">
    <location>
        <position position="74"/>
    </location>
    <ligand>
        <name>Mg(2+)</name>
        <dbReference type="ChEBI" id="CHEBI:18420"/>
    </ligand>
</feature>
<dbReference type="InterPro" id="IPR022998">
    <property type="entry name" value="ThiamineP_synth_TenI"/>
</dbReference>
<comment type="cofactor">
    <cofactor evidence="9">
        <name>Mg(2+)</name>
        <dbReference type="ChEBI" id="CHEBI:18420"/>
    </cofactor>
    <text evidence="9">Binds 1 Mg(2+) ion per subunit.</text>
</comment>
<dbReference type="InterPro" id="IPR034291">
    <property type="entry name" value="TMP_synthase"/>
</dbReference>
<name>A0A9D1HAZ0_9FIRM</name>
<keyword evidence="4 9" id="KW-0460">Magnesium</keyword>
<dbReference type="Proteomes" id="UP000824159">
    <property type="component" value="Unassembled WGS sequence"/>
</dbReference>
<keyword evidence="3 9" id="KW-0479">Metal-binding</keyword>
<evidence type="ECO:0000256" key="6">
    <source>
        <dbReference type="ARBA" id="ARBA00047334"/>
    </source>
</evidence>
<keyword evidence="5 9" id="KW-0784">Thiamine biosynthesis</keyword>